<name>A0A078ME88_9BACL</name>
<proteinExistence type="predicted"/>
<dbReference type="PATRIC" id="fig|1461583.4.peg.1382"/>
<reference evidence="1" key="1">
    <citation type="submission" date="2014-07" db="EMBL/GenBank/DDBJ databases">
        <authorList>
            <person name="Urmite Genomes Urmite Genomes"/>
        </authorList>
    </citation>
    <scope>NUCLEOTIDE SEQUENCE</scope>
    <source>
        <strain evidence="1">13S34_air</strain>
    </source>
</reference>
<gene>
    <name evidence="1" type="ORF">BN1050_01425</name>
</gene>
<accession>A0A078ME88</accession>
<dbReference type="Pfam" id="PF14120">
    <property type="entry name" value="YhzD"/>
    <property type="match status" value="1"/>
</dbReference>
<dbReference type="InterPro" id="IPR025544">
    <property type="entry name" value="YhzD"/>
</dbReference>
<evidence type="ECO:0000313" key="1">
    <source>
        <dbReference type="EMBL" id="CEA03071.1"/>
    </source>
</evidence>
<dbReference type="EMBL" id="LN483075">
    <property type="protein sequence ID" value="CEA03071.1"/>
    <property type="molecule type" value="Genomic_DNA"/>
</dbReference>
<organism evidence="1">
    <name type="scientific">Metalysinibacillus saudimassiliensis</name>
    <dbReference type="NCBI Taxonomy" id="1461583"/>
    <lineage>
        <taxon>Bacteria</taxon>
        <taxon>Bacillati</taxon>
        <taxon>Bacillota</taxon>
        <taxon>Bacilli</taxon>
        <taxon>Bacillales</taxon>
        <taxon>Caryophanaceae</taxon>
        <taxon>Metalysinibacillus</taxon>
    </lineage>
</organism>
<protein>
    <recommendedName>
        <fullName evidence="2">YhzD-like protein</fullName>
    </recommendedName>
</protein>
<sequence>MIHMDLYKITSFKPTGELVVDESFEAENDDVAKTIGEQKLQELGIAETTHRVVSPRGKLILFHV</sequence>
<dbReference type="HOGENOM" id="CLU_196509_0_0_9"/>
<dbReference type="AlphaFoldDB" id="A0A078ME88"/>
<evidence type="ECO:0008006" key="2">
    <source>
        <dbReference type="Google" id="ProtNLM"/>
    </source>
</evidence>